<comment type="caution">
    <text evidence="1">The sequence shown here is derived from an EMBL/GenBank/DDBJ whole genome shotgun (WGS) entry which is preliminary data.</text>
</comment>
<proteinExistence type="predicted"/>
<evidence type="ECO:0000313" key="1">
    <source>
        <dbReference type="EMBL" id="KRZ44335.1"/>
    </source>
</evidence>
<name>A0A0V1KAS6_TRIPS</name>
<protein>
    <submittedName>
        <fullName evidence="1">Uncharacterized protein</fullName>
    </submittedName>
</protein>
<evidence type="ECO:0000313" key="2">
    <source>
        <dbReference type="Proteomes" id="UP000054826"/>
    </source>
</evidence>
<feature type="non-terminal residue" evidence="1">
    <location>
        <position position="1"/>
    </location>
</feature>
<sequence>LQHLEQCHQWNEVLEVVASASKSLGANKCMEQLEVNGLSAKWLEKQLAVLQLIFTRSALKLSSHSRRMVASGGYR</sequence>
<feature type="non-terminal residue" evidence="1">
    <location>
        <position position="75"/>
    </location>
</feature>
<dbReference type="Proteomes" id="UP000054826">
    <property type="component" value="Unassembled WGS sequence"/>
</dbReference>
<dbReference type="EMBL" id="JYDV01000006">
    <property type="protein sequence ID" value="KRZ44335.1"/>
    <property type="molecule type" value="Genomic_DNA"/>
</dbReference>
<reference evidence="1 2" key="1">
    <citation type="submission" date="2015-01" db="EMBL/GenBank/DDBJ databases">
        <title>Evolution of Trichinella species and genotypes.</title>
        <authorList>
            <person name="Korhonen P.K."/>
            <person name="Edoardo P."/>
            <person name="Giuseppe L.R."/>
            <person name="Gasser R.B."/>
        </authorList>
    </citation>
    <scope>NUCLEOTIDE SEQUENCE [LARGE SCALE GENOMIC DNA]</scope>
    <source>
        <strain evidence="1">ISS176</strain>
    </source>
</reference>
<dbReference type="AlphaFoldDB" id="A0A0V1KAS6"/>
<gene>
    <name evidence="1" type="ORF">T4C_2625</name>
</gene>
<organism evidence="1 2">
    <name type="scientific">Trichinella pseudospiralis</name>
    <name type="common">Parasitic roundworm</name>
    <dbReference type="NCBI Taxonomy" id="6337"/>
    <lineage>
        <taxon>Eukaryota</taxon>
        <taxon>Metazoa</taxon>
        <taxon>Ecdysozoa</taxon>
        <taxon>Nematoda</taxon>
        <taxon>Enoplea</taxon>
        <taxon>Dorylaimia</taxon>
        <taxon>Trichinellida</taxon>
        <taxon>Trichinellidae</taxon>
        <taxon>Trichinella</taxon>
    </lineage>
</organism>
<accession>A0A0V1KAS6</accession>